<dbReference type="InterPro" id="IPR010296">
    <property type="entry name" value="DUF899_thioredox"/>
</dbReference>
<evidence type="ECO:0000313" key="2">
    <source>
        <dbReference type="EMBL" id="MCO1659518.1"/>
    </source>
</evidence>
<evidence type="ECO:0000256" key="1">
    <source>
        <dbReference type="SAM" id="MobiDB-lite"/>
    </source>
</evidence>
<dbReference type="Proteomes" id="UP001165283">
    <property type="component" value="Unassembled WGS sequence"/>
</dbReference>
<protein>
    <submittedName>
        <fullName evidence="2">DUF899 domain-containing protein</fullName>
    </submittedName>
</protein>
<evidence type="ECO:0000313" key="3">
    <source>
        <dbReference type="Proteomes" id="UP001165283"/>
    </source>
</evidence>
<sequence>MTALPNTELPTTTPPIVSAAEWDAARAALLVQEKELTRARDALAANRRRMPWLEVERDYAFDGPRGRVRLLDLFHGRRQLIVYRAFFEPGVFGWPEHACRGCSMVADQVAHVAHLNARDTTLVFASRAGQPDIARVKERMGWSMPWYTITDGFDADFGVDEWHGTNAFIRDGERVFRTYFVDNRGDEAMGGTWDYLDITALGRQEQWEDSPQGYPQSPPYAWWNWHDEYADAGTEPDERWLAKVEGGIERMGGTSPKPATPPGADCCASH</sequence>
<dbReference type="Pfam" id="PF05988">
    <property type="entry name" value="DUF899"/>
    <property type="match status" value="1"/>
</dbReference>
<organism evidence="2 3">
    <name type="scientific">Pseudonocardia humida</name>
    <dbReference type="NCBI Taxonomy" id="2800819"/>
    <lineage>
        <taxon>Bacteria</taxon>
        <taxon>Bacillati</taxon>
        <taxon>Actinomycetota</taxon>
        <taxon>Actinomycetes</taxon>
        <taxon>Pseudonocardiales</taxon>
        <taxon>Pseudonocardiaceae</taxon>
        <taxon>Pseudonocardia</taxon>
    </lineage>
</organism>
<name>A0ABT1A939_9PSEU</name>
<comment type="caution">
    <text evidence="2">The sequence shown here is derived from an EMBL/GenBank/DDBJ whole genome shotgun (WGS) entry which is preliminary data.</text>
</comment>
<gene>
    <name evidence="2" type="ORF">KDL28_31055</name>
</gene>
<dbReference type="EMBL" id="JAGSOV010000067">
    <property type="protein sequence ID" value="MCO1659518.1"/>
    <property type="molecule type" value="Genomic_DNA"/>
</dbReference>
<accession>A0ABT1A939</accession>
<keyword evidence="3" id="KW-1185">Reference proteome</keyword>
<proteinExistence type="predicted"/>
<feature type="region of interest" description="Disordered" evidence="1">
    <location>
        <begin position="247"/>
        <end position="270"/>
    </location>
</feature>
<dbReference type="RefSeq" id="WP_252444340.1">
    <property type="nucleotide sequence ID" value="NZ_JAGSOV010000067.1"/>
</dbReference>
<reference evidence="2" key="1">
    <citation type="submission" date="2021-04" db="EMBL/GenBank/DDBJ databases">
        <title>Pseudonocardia sp. nov., isolated from sandy soil of mangrove forest.</title>
        <authorList>
            <person name="Zan Z."/>
            <person name="Huang R."/>
            <person name="Liu W."/>
        </authorList>
    </citation>
    <scope>NUCLEOTIDE SEQUENCE</scope>
    <source>
        <strain evidence="2">S2-4</strain>
    </source>
</reference>